<dbReference type="PANTHER" id="PTHR37812:SF1">
    <property type="entry name" value="MU-LIKE PROPHAGE FLUMU PROTEIN C"/>
    <property type="match status" value="1"/>
</dbReference>
<dbReference type="AlphaFoldDB" id="A0A1T2XGT3"/>
<accession>A0A1T2XGT3</accession>
<sequence>MKYENASDILPEELLKEIQKYAGGKLLYIPAGEEKRAWGETSGYREQLQKRNRMIRNKYAHGLTVSELADEYFLSLDSIKKIIYSKNNGEYLTYSPTLESAVHYANAGMIEEWIQCYLLLTRKAAPTVHDLMNEDFLYLGIVKFPLRLIRLEEYDIRENLADESEDDVSAPPPLLIEYGEGKFYCTAQQELLASLKQRKINAYPTVIVLKGNAEYKSFMKYYGNKFIYVDKI</sequence>
<gene>
    <name evidence="1" type="ORF">BVG16_08120</name>
</gene>
<evidence type="ECO:0000313" key="2">
    <source>
        <dbReference type="Proteomes" id="UP000190188"/>
    </source>
</evidence>
<dbReference type="InterPro" id="IPR049739">
    <property type="entry name" value="YraL-like"/>
</dbReference>
<name>A0A1T2XGT3_9BACL</name>
<dbReference type="InterPro" id="IPR009057">
    <property type="entry name" value="Homeodomain-like_sf"/>
</dbReference>
<proteinExistence type="predicted"/>
<dbReference type="EMBL" id="MSZX01000003">
    <property type="protein sequence ID" value="OPA79060.1"/>
    <property type="molecule type" value="Genomic_DNA"/>
</dbReference>
<dbReference type="InterPro" id="IPR052411">
    <property type="entry name" value="c-mor_Regulatory_Protein"/>
</dbReference>
<protein>
    <submittedName>
        <fullName evidence="1">Uncharacterized protein</fullName>
    </submittedName>
</protein>
<comment type="caution">
    <text evidence="1">The sequence shown here is derived from an EMBL/GenBank/DDBJ whole genome shotgun (WGS) entry which is preliminary data.</text>
</comment>
<reference evidence="1 2" key="1">
    <citation type="submission" date="2017-01" db="EMBL/GenBank/DDBJ databases">
        <title>Genome analysis of Paenibacillus selenitrireducens ES3-24.</title>
        <authorList>
            <person name="Xu D."/>
            <person name="Yao R."/>
            <person name="Zheng S."/>
        </authorList>
    </citation>
    <scope>NUCLEOTIDE SEQUENCE [LARGE SCALE GENOMIC DNA]</scope>
    <source>
        <strain evidence="1 2">ES3-24</strain>
    </source>
</reference>
<dbReference type="PANTHER" id="PTHR37812">
    <property type="entry name" value="MU-LIKE PROPHAGE FLUMU PROTEIN C"/>
    <property type="match status" value="1"/>
</dbReference>
<evidence type="ECO:0000313" key="1">
    <source>
        <dbReference type="EMBL" id="OPA79060.1"/>
    </source>
</evidence>
<dbReference type="Proteomes" id="UP000190188">
    <property type="component" value="Unassembled WGS sequence"/>
</dbReference>
<dbReference type="NCBIfam" id="NF040785">
    <property type="entry name" value="CD3324_fam"/>
    <property type="match status" value="1"/>
</dbReference>
<organism evidence="1 2">
    <name type="scientific">Paenibacillus selenitireducens</name>
    <dbReference type="NCBI Taxonomy" id="1324314"/>
    <lineage>
        <taxon>Bacteria</taxon>
        <taxon>Bacillati</taxon>
        <taxon>Bacillota</taxon>
        <taxon>Bacilli</taxon>
        <taxon>Bacillales</taxon>
        <taxon>Paenibacillaceae</taxon>
        <taxon>Paenibacillus</taxon>
    </lineage>
</organism>
<dbReference type="STRING" id="1324314.BVG16_08120"/>
<dbReference type="SUPFAM" id="SSF46689">
    <property type="entry name" value="Homeodomain-like"/>
    <property type="match status" value="1"/>
</dbReference>
<keyword evidence="2" id="KW-1185">Reference proteome</keyword>